<proteinExistence type="predicted"/>
<dbReference type="AlphaFoldDB" id="A0A1I3A4M5"/>
<dbReference type="Proteomes" id="UP000199052">
    <property type="component" value="Unassembled WGS sequence"/>
</dbReference>
<dbReference type="Gene3D" id="3.40.50.720">
    <property type="entry name" value="NAD(P)-binding Rossmann-like Domain"/>
    <property type="match status" value="1"/>
</dbReference>
<dbReference type="NCBIfam" id="TIGR03882">
    <property type="entry name" value="cyclo_dehyd_2"/>
    <property type="match status" value="1"/>
</dbReference>
<dbReference type="RefSeq" id="WP_092888235.1">
    <property type="nucleotide sequence ID" value="NZ_FOOI01000018.1"/>
</dbReference>
<evidence type="ECO:0000313" key="3">
    <source>
        <dbReference type="Proteomes" id="UP000199052"/>
    </source>
</evidence>
<dbReference type="OrthoDB" id="2679713at2"/>
<dbReference type="Proteomes" id="UP000533017">
    <property type="component" value="Unassembled WGS sequence"/>
</dbReference>
<reference evidence="2 3" key="1">
    <citation type="submission" date="2016-10" db="EMBL/GenBank/DDBJ databases">
        <authorList>
            <person name="de Groot N.N."/>
        </authorList>
    </citation>
    <scope>NUCLEOTIDE SEQUENCE [LARGE SCALE GENOMIC DNA]</scope>
    <source>
        <strain evidence="2 3">CPCC 202808</strain>
    </source>
</reference>
<dbReference type="InterPro" id="IPR035985">
    <property type="entry name" value="Ubiquitin-activating_enz"/>
</dbReference>
<accession>A0A1I3A4M5</accession>
<dbReference type="SUPFAM" id="SSF69572">
    <property type="entry name" value="Activating enzymes of the ubiquitin-like proteins"/>
    <property type="match status" value="1"/>
</dbReference>
<dbReference type="GO" id="GO:0008641">
    <property type="term" value="F:ubiquitin-like modifier activating enzyme activity"/>
    <property type="evidence" value="ECO:0007669"/>
    <property type="project" value="InterPro"/>
</dbReference>
<protein>
    <submittedName>
        <fullName evidence="2">Bacteriocin biosynthesis cyclodehydratase domain-containing protein</fullName>
    </submittedName>
</protein>
<keyword evidence="4" id="KW-1185">Reference proteome</keyword>
<organism evidence="2 3">
    <name type="scientific">Actinopolymorpha cephalotaxi</name>
    <dbReference type="NCBI Taxonomy" id="504797"/>
    <lineage>
        <taxon>Bacteria</taxon>
        <taxon>Bacillati</taxon>
        <taxon>Actinomycetota</taxon>
        <taxon>Actinomycetes</taxon>
        <taxon>Propionibacteriales</taxon>
        <taxon>Actinopolymorphaceae</taxon>
        <taxon>Actinopolymorpha</taxon>
    </lineage>
</organism>
<dbReference type="InterPro" id="IPR022291">
    <property type="entry name" value="Bacteriocin_synth_cyclodeHase"/>
</dbReference>
<gene>
    <name evidence="1" type="ORF">FHR37_004194</name>
    <name evidence="2" type="ORF">SAMN05421678_11844</name>
</gene>
<evidence type="ECO:0000313" key="2">
    <source>
        <dbReference type="EMBL" id="SFH45082.1"/>
    </source>
</evidence>
<sequence length="373" mass="39496">MTTTDGTGRPKLRDYLHARTLDDALLIRGGATTVTLRGRSVSELLVPLLPMLDGRRSVDDLHRELPWVERDVLVGALEILRSHNLLDDARPVVTPAPHDDHAGQRSYWTSLGADPNTVENDLSQATVTVVGLGETGRTVARVLAASGVGTLRLAHDGIARPEQVTGDGHAPPSQVGTSVEVAAEWPGPGKALPADWFEGAAVVVQCAETRTGELTSMLNDTAISTGTPFLQATIGADHATVGPFVVQGLSACHECFRLRLASNRSLLDDAVGTPVDLGREATGTRSSGVAIPAFFSDLVGATAAGEVVRQLSGVLRPTTLGGFVSLNPHQATTVRHEVLKVPRCPVCGPRRYRPQMKIWDLDPAGSEAADGHR</sequence>
<dbReference type="EMBL" id="FOOI01000018">
    <property type="protein sequence ID" value="SFH45082.1"/>
    <property type="molecule type" value="Genomic_DNA"/>
</dbReference>
<reference evidence="1 4" key="2">
    <citation type="submission" date="2020-07" db="EMBL/GenBank/DDBJ databases">
        <title>Sequencing the genomes of 1000 actinobacteria strains.</title>
        <authorList>
            <person name="Klenk H.-P."/>
        </authorList>
    </citation>
    <scope>NUCLEOTIDE SEQUENCE [LARGE SCALE GENOMIC DNA]</scope>
    <source>
        <strain evidence="1 4">DSM 45117</strain>
    </source>
</reference>
<name>A0A1I3A4M5_9ACTN</name>
<dbReference type="STRING" id="504797.SAMN05421678_11844"/>
<evidence type="ECO:0000313" key="1">
    <source>
        <dbReference type="EMBL" id="NYH85343.1"/>
    </source>
</evidence>
<evidence type="ECO:0000313" key="4">
    <source>
        <dbReference type="Proteomes" id="UP000533017"/>
    </source>
</evidence>
<dbReference type="EMBL" id="JACBZA010000001">
    <property type="protein sequence ID" value="NYH85343.1"/>
    <property type="molecule type" value="Genomic_DNA"/>
</dbReference>